<dbReference type="Proteomes" id="UP000283360">
    <property type="component" value="Unassembled WGS sequence"/>
</dbReference>
<feature type="region of interest" description="Disordered" evidence="2">
    <location>
        <begin position="349"/>
        <end position="437"/>
    </location>
</feature>
<feature type="compositionally biased region" description="Low complexity" evidence="2">
    <location>
        <begin position="392"/>
        <end position="426"/>
    </location>
</feature>
<dbReference type="Pfam" id="PF03816">
    <property type="entry name" value="LytR_cpsA_psr"/>
    <property type="match status" value="1"/>
</dbReference>
<dbReference type="EMBL" id="QRXJ01000002">
    <property type="protein sequence ID" value="RGT92354.1"/>
    <property type="molecule type" value="Genomic_DNA"/>
</dbReference>
<dbReference type="PANTHER" id="PTHR33392">
    <property type="entry name" value="POLYISOPRENYL-TEICHOIC ACID--PEPTIDOGLYCAN TEICHOIC ACID TRANSFERASE TAGU"/>
    <property type="match status" value="1"/>
</dbReference>
<feature type="compositionally biased region" description="Acidic residues" evidence="2">
    <location>
        <begin position="427"/>
        <end position="437"/>
    </location>
</feature>
<dbReference type="InterPro" id="IPR050922">
    <property type="entry name" value="LytR/CpsA/Psr_CW_biosynth"/>
</dbReference>
<accession>A0A3R6BJ49</accession>
<feature type="domain" description="Cell envelope-related transcriptional attenuator" evidence="3">
    <location>
        <begin position="90"/>
        <end position="249"/>
    </location>
</feature>
<proteinExistence type="inferred from homology"/>
<evidence type="ECO:0000313" key="4">
    <source>
        <dbReference type="EMBL" id="RGT92354.1"/>
    </source>
</evidence>
<organism evidence="4 5">
    <name type="scientific">Coprococcus comes</name>
    <dbReference type="NCBI Taxonomy" id="410072"/>
    <lineage>
        <taxon>Bacteria</taxon>
        <taxon>Bacillati</taxon>
        <taxon>Bacillota</taxon>
        <taxon>Clostridia</taxon>
        <taxon>Lachnospirales</taxon>
        <taxon>Lachnospiraceae</taxon>
        <taxon>Coprococcus</taxon>
    </lineage>
</organism>
<dbReference type="Gene3D" id="3.40.630.190">
    <property type="entry name" value="LCP protein"/>
    <property type="match status" value="1"/>
</dbReference>
<evidence type="ECO:0000256" key="2">
    <source>
        <dbReference type="SAM" id="MobiDB-lite"/>
    </source>
</evidence>
<feature type="compositionally biased region" description="Basic and acidic residues" evidence="2">
    <location>
        <begin position="363"/>
        <end position="382"/>
    </location>
</feature>
<dbReference type="PANTHER" id="PTHR33392:SF6">
    <property type="entry name" value="POLYISOPRENYL-TEICHOIC ACID--PEPTIDOGLYCAN TEICHOIC ACID TRANSFERASE TAGU"/>
    <property type="match status" value="1"/>
</dbReference>
<protein>
    <submittedName>
        <fullName evidence="4">LytR family transcriptional regulator</fullName>
    </submittedName>
</protein>
<name>A0A3R6BJ49_9FIRM</name>
<gene>
    <name evidence="4" type="ORF">DWX03_01675</name>
</gene>
<dbReference type="InterPro" id="IPR004474">
    <property type="entry name" value="LytR_CpsA_psr"/>
</dbReference>
<evidence type="ECO:0000259" key="3">
    <source>
        <dbReference type="Pfam" id="PF03816"/>
    </source>
</evidence>
<evidence type="ECO:0000313" key="5">
    <source>
        <dbReference type="Proteomes" id="UP000283360"/>
    </source>
</evidence>
<sequence length="437" mass="48545">MMRMLKKIAGWSRKKKIIVIICVVLTLVLGAAGAVFGYAASKVNKIQKIEVKKETLKESITEEVEHKSGYLNVAVFGLDSRDGSLDKGNRSDTIMIVSLNQETYEVKMVSVYRDTFMRLKDGSYNKANAAYSYFGPDGGVTLLNENMDMNIEKYVSVNFNALVDVIDAVGGMDLELTDAEVVHMNNYCVETSEVTGKSYKKIEPEVGGSYHLNGVQAVSYARIRYTDGGDAQRTVRQRIVLLNIMQKLQQMDLTTINKIADSVFPQIATNFSFTEILNYAKDFQKYRVGETLGFPNVRYSKMLSGVGSTEIADTLASNVAEVHQFLFGDTDYQVSGMVKGIDDEINDALSSGKYEEADETEKEDEKSEDKTSEETNHTETNHTETNIKVTEDGNTGTDSGGTSEDSSTGSLTVTEPQQPDTETPPDYYEEDYYYGDD</sequence>
<evidence type="ECO:0000256" key="1">
    <source>
        <dbReference type="ARBA" id="ARBA00006068"/>
    </source>
</evidence>
<comment type="similarity">
    <text evidence="1">Belongs to the LytR/CpsA/Psr (LCP) family.</text>
</comment>
<reference evidence="4 5" key="1">
    <citation type="submission" date="2018-08" db="EMBL/GenBank/DDBJ databases">
        <title>A genome reference for cultivated species of the human gut microbiota.</title>
        <authorList>
            <person name="Zou Y."/>
            <person name="Xue W."/>
            <person name="Luo G."/>
        </authorList>
    </citation>
    <scope>NUCLEOTIDE SEQUENCE [LARGE SCALE GENOMIC DNA]</scope>
    <source>
        <strain evidence="4 5">AF18-12LB</strain>
    </source>
</reference>
<dbReference type="AlphaFoldDB" id="A0A3R6BJ49"/>
<dbReference type="NCBIfam" id="TIGR00350">
    <property type="entry name" value="lytR_cpsA_psr"/>
    <property type="match status" value="1"/>
</dbReference>
<keyword evidence="5" id="KW-1185">Reference proteome</keyword>
<comment type="caution">
    <text evidence="4">The sequence shown here is derived from an EMBL/GenBank/DDBJ whole genome shotgun (WGS) entry which is preliminary data.</text>
</comment>